<sequence length="1485" mass="166137">MHYYRGSTIVPIIITLLLVIVAAVVAAFFLWPVPEPKILISNVSPIPKNAERIQYAEKVELRWEAVYERPRHGLLAEVFAGKDRNSLTRLALDLQGDLTSPTEGIFSFSHEFEVDPHSQYWWKVRVYTEGGKSAESEIWTFVLMNTYPSRPELIPPGRNLGNVPLKDLTLNWSSNDPDGDELVYDVYFGREPRLDEKDLLIRGTHETMVDVSLLKRLDYSTKYYWKVVAKDSYGGESTSYTESFTTQMRADLPAVTPENPRSGASDFDAGRRSLSWKTSLPLEYYPEPLYFDVYLAEGQSRHSLIGTTNSTDIVIPSLKGHTTYSWYVVVRDASGKEKKSEEWIFRTSNRAPVIDMKYPFAPPGQSSIPVTWSVVDPDGDSVTTEVFFGAEDEEPVRIASGRMTSVFLSALDEGTSYSLVIKASDNHGGEASKEMQIVPGNRAPSVAVVNPVSREGVEPSAVSFRWVGEDPDGDSISYELHLKSLDDSRVIGPIDSQERVVRDLGENEEYSWYVVATDSRGAFVRSEEAVFRTGDKSLAVVLPVSPRPGEEEVPRSHTRFIWEIDGEREGLSYRFVLANDIEMNNTVIERVLDGPDIELTQDILSNTRYFWRVDLIKDGSEIAGEIWSFETENLPPEVPRLIFPMDGASEVSTRDLTLRWEGNDPDGVIVSTKIYLRGTEFVEKEYSASESSFTIGELEPGRRYEWAVEIIDDGGKSSKSRYSSFVTGNQKPVIKLLQPSRMFLEGATTPLVVEWELDDPEGEDLEVGVYVDLAEESLGRPVAIGNNLERYVITNLISGRDYLLTIVAEDPGGEKGILEIPIKSRVSGLDYIYPSGGVFENDREFSWSYSQQSSGYVFRLYDSDHNPIVRRVVQDNKYRPELSFEDGRQYFWAVSVLRDNVEYAGEPVSFISGQPFGVLLEAPRNGEKVSASGVTLKWVLDGDTEMIRQKEVYFGELGSLSRYTVSSDSYQTGRLLPGRTYEWFVQLTDNSGVTIKSETFRFSVENRPPELSLISPVDGRAIGETYVDLTWSGYDPDGDQLRYSVYFGSGSDLELYRESMQTNQIRISGLIMNQIYRWYVVATDGENTVTSETRTLYVVTSQVDLQVEAPAADSVADIRPVFSWKVTGAQAGEFRIYLGESQDQMSLVATTAGNSFQYQDRLKEDSTYYWKVELWRDGSLLASTSTVQFRTQSSGEPQLHDQRSVTAIYFGEALNIVSLDTSGLDIMEVRYNYDGEVPVVVKGNLVYVIEGTGRLTTIDYSSGEAKVIGTIATNTSPVKIVLEGGYLWILDNKSAGVVVRVSLNSSGIPEGMDVVYRDWTTPVDLFVTEDLSRIYLADALSGIKILQREGTGYVDRTSSFDLSLEGYSRAVAEKDGIVFSGEAGINGGLKLIDTLRSLKSTVGRYYIVLKIEVSDDILYASTDKGVAIVDISTPASPVVLRDLELTQVDEISVSGRLMIVKSGNRMLIYDVERPNDPILLESRNE</sequence>
<dbReference type="CDD" id="cd00063">
    <property type="entry name" value="FN3"/>
    <property type="match status" value="1"/>
</dbReference>
<evidence type="ECO:0000256" key="1">
    <source>
        <dbReference type="SAM" id="Phobius"/>
    </source>
</evidence>
<feature type="transmembrane region" description="Helical" evidence="1">
    <location>
        <begin position="12"/>
        <end position="31"/>
    </location>
</feature>
<feature type="domain" description="Fibronectin type-III" evidence="2">
    <location>
        <begin position="352"/>
        <end position="445"/>
    </location>
</feature>
<dbReference type="PROSITE" id="PS50853">
    <property type="entry name" value="FN3"/>
    <property type="match status" value="3"/>
</dbReference>
<dbReference type="EMBL" id="DSBT01000277">
    <property type="protein sequence ID" value="HDP78340.1"/>
    <property type="molecule type" value="Genomic_DNA"/>
</dbReference>
<dbReference type="SMART" id="SM00060">
    <property type="entry name" value="FN3"/>
    <property type="match status" value="8"/>
</dbReference>
<accession>A0A7C1GU09</accession>
<protein>
    <recommendedName>
        <fullName evidence="2">Fibronectin type-III domain-containing protein</fullName>
    </recommendedName>
</protein>
<comment type="caution">
    <text evidence="3">The sequence shown here is derived from an EMBL/GenBank/DDBJ whole genome shotgun (WGS) entry which is preliminary data.</text>
</comment>
<evidence type="ECO:0000313" key="3">
    <source>
        <dbReference type="EMBL" id="HDP78340.1"/>
    </source>
</evidence>
<feature type="domain" description="Fibronectin type-III" evidence="2">
    <location>
        <begin position="256"/>
        <end position="350"/>
    </location>
</feature>
<keyword evidence="1" id="KW-0472">Membrane</keyword>
<keyword evidence="1" id="KW-0812">Transmembrane</keyword>
<name>A0A7C1GU09_9BACT</name>
<dbReference type="GO" id="GO:0016020">
    <property type="term" value="C:membrane"/>
    <property type="evidence" value="ECO:0007669"/>
    <property type="project" value="UniProtKB-SubCell"/>
</dbReference>
<dbReference type="Gene3D" id="2.60.40.10">
    <property type="entry name" value="Immunoglobulins"/>
    <property type="match status" value="6"/>
</dbReference>
<keyword evidence="1" id="KW-1133">Transmembrane helix</keyword>
<dbReference type="Proteomes" id="UP000886198">
    <property type="component" value="Unassembled WGS sequence"/>
</dbReference>
<organism evidence="3">
    <name type="scientific">Mesotoga infera</name>
    <dbReference type="NCBI Taxonomy" id="1236046"/>
    <lineage>
        <taxon>Bacteria</taxon>
        <taxon>Thermotogati</taxon>
        <taxon>Thermotogota</taxon>
        <taxon>Thermotogae</taxon>
        <taxon>Kosmotogales</taxon>
        <taxon>Kosmotogaceae</taxon>
        <taxon>Mesotoga</taxon>
    </lineage>
</organism>
<dbReference type="PANTHER" id="PTHR46957">
    <property type="entry name" value="CYTOKINE RECEPTOR"/>
    <property type="match status" value="1"/>
</dbReference>
<reference evidence="3" key="1">
    <citation type="journal article" date="2020" name="mSystems">
        <title>Genome- and Community-Level Interaction Insights into Carbon Utilization and Element Cycling Functions of Hydrothermarchaeota in Hydrothermal Sediment.</title>
        <authorList>
            <person name="Zhou Z."/>
            <person name="Liu Y."/>
            <person name="Xu W."/>
            <person name="Pan J."/>
            <person name="Luo Z.H."/>
            <person name="Li M."/>
        </authorList>
    </citation>
    <scope>NUCLEOTIDE SEQUENCE [LARGE SCALE GENOMIC DNA]</scope>
    <source>
        <strain evidence="3">SpSt-1179</strain>
    </source>
</reference>
<gene>
    <name evidence="3" type="ORF">ENN47_09205</name>
</gene>
<dbReference type="InterPro" id="IPR050713">
    <property type="entry name" value="RTP_Phos/Ushers"/>
</dbReference>
<dbReference type="SUPFAM" id="SSF63825">
    <property type="entry name" value="YWTD domain"/>
    <property type="match status" value="1"/>
</dbReference>
<dbReference type="PANTHER" id="PTHR46957:SF3">
    <property type="entry name" value="CYTOKINE RECEPTOR"/>
    <property type="match status" value="1"/>
</dbReference>
<dbReference type="InterPro" id="IPR003961">
    <property type="entry name" value="FN3_dom"/>
</dbReference>
<feature type="domain" description="Fibronectin type-III" evidence="2">
    <location>
        <begin position="635"/>
        <end position="730"/>
    </location>
</feature>
<dbReference type="InterPro" id="IPR013783">
    <property type="entry name" value="Ig-like_fold"/>
</dbReference>
<evidence type="ECO:0000259" key="2">
    <source>
        <dbReference type="PROSITE" id="PS50853"/>
    </source>
</evidence>
<dbReference type="InterPro" id="IPR036116">
    <property type="entry name" value="FN3_sf"/>
</dbReference>
<proteinExistence type="predicted"/>
<dbReference type="SUPFAM" id="SSF49265">
    <property type="entry name" value="Fibronectin type III"/>
    <property type="match status" value="4"/>
</dbReference>